<dbReference type="EMBL" id="CP059399">
    <property type="protein sequence ID" value="QLY28844.1"/>
    <property type="molecule type" value="Genomic_DNA"/>
</dbReference>
<dbReference type="InterPro" id="IPR057326">
    <property type="entry name" value="KR_dom"/>
</dbReference>
<dbReference type="PRINTS" id="PR00080">
    <property type="entry name" value="SDRFAMILY"/>
</dbReference>
<dbReference type="InterPro" id="IPR002347">
    <property type="entry name" value="SDR_fam"/>
</dbReference>
<dbReference type="Proteomes" id="UP000515512">
    <property type="component" value="Chromosome"/>
</dbReference>
<gene>
    <name evidence="4" type="ORF">H0264_26410</name>
</gene>
<accession>A0A7D6Z218</accession>
<dbReference type="InterPro" id="IPR036291">
    <property type="entry name" value="NAD(P)-bd_dom_sf"/>
</dbReference>
<dbReference type="PRINTS" id="PR00081">
    <property type="entry name" value="GDHRDH"/>
</dbReference>
<protein>
    <submittedName>
        <fullName evidence="4">SDR family oxidoreductase</fullName>
    </submittedName>
</protein>
<dbReference type="Pfam" id="PF13561">
    <property type="entry name" value="adh_short_C2"/>
    <property type="match status" value="1"/>
</dbReference>
<evidence type="ECO:0000256" key="1">
    <source>
        <dbReference type="ARBA" id="ARBA00006484"/>
    </source>
</evidence>
<keyword evidence="2" id="KW-0560">Oxidoreductase</keyword>
<dbReference type="Gene3D" id="3.40.50.720">
    <property type="entry name" value="NAD(P)-binding Rossmann-like Domain"/>
    <property type="match status" value="1"/>
</dbReference>
<dbReference type="PROSITE" id="PS00061">
    <property type="entry name" value="ADH_SHORT"/>
    <property type="match status" value="1"/>
</dbReference>
<dbReference type="InterPro" id="IPR020904">
    <property type="entry name" value="Sc_DH/Rdtase_CS"/>
</dbReference>
<proteinExistence type="inferred from homology"/>
<dbReference type="SUPFAM" id="SSF51735">
    <property type="entry name" value="NAD(P)-binding Rossmann-fold domains"/>
    <property type="match status" value="1"/>
</dbReference>
<dbReference type="RefSeq" id="WP_181580050.1">
    <property type="nucleotide sequence ID" value="NZ_CP059399.1"/>
</dbReference>
<dbReference type="PANTHER" id="PTHR42760">
    <property type="entry name" value="SHORT-CHAIN DEHYDROGENASES/REDUCTASES FAMILY MEMBER"/>
    <property type="match status" value="1"/>
</dbReference>
<reference evidence="4 5" key="1">
    <citation type="submission" date="2020-07" db="EMBL/GenBank/DDBJ databases">
        <authorList>
            <person name="Zhuang K."/>
            <person name="Ran Y."/>
        </authorList>
    </citation>
    <scope>NUCLEOTIDE SEQUENCE [LARGE SCALE GENOMIC DNA]</scope>
    <source>
        <strain evidence="4 5">WCH-YHL-001</strain>
    </source>
</reference>
<dbReference type="GO" id="GO:0016616">
    <property type="term" value="F:oxidoreductase activity, acting on the CH-OH group of donors, NAD or NADP as acceptor"/>
    <property type="evidence" value="ECO:0007669"/>
    <property type="project" value="UniProtKB-ARBA"/>
</dbReference>
<organism evidence="4 5">
    <name type="scientific">Nocardia huaxiensis</name>
    <dbReference type="NCBI Taxonomy" id="2755382"/>
    <lineage>
        <taxon>Bacteria</taxon>
        <taxon>Bacillati</taxon>
        <taxon>Actinomycetota</taxon>
        <taxon>Actinomycetes</taxon>
        <taxon>Mycobacteriales</taxon>
        <taxon>Nocardiaceae</taxon>
        <taxon>Nocardia</taxon>
    </lineage>
</organism>
<dbReference type="PANTHER" id="PTHR42760:SF133">
    <property type="entry name" value="3-OXOACYL-[ACYL-CARRIER-PROTEIN] REDUCTASE"/>
    <property type="match status" value="1"/>
</dbReference>
<name>A0A7D6Z218_9NOCA</name>
<feature type="domain" description="Ketoreductase" evidence="3">
    <location>
        <begin position="9"/>
        <end position="193"/>
    </location>
</feature>
<evidence type="ECO:0000256" key="2">
    <source>
        <dbReference type="ARBA" id="ARBA00023002"/>
    </source>
</evidence>
<keyword evidence="5" id="KW-1185">Reference proteome</keyword>
<dbReference type="AlphaFoldDB" id="A0A7D6Z218"/>
<comment type="similarity">
    <text evidence="1">Belongs to the short-chain dehydrogenases/reductases (SDR) family.</text>
</comment>
<sequence>MSGGRLAGRTAVVTGGNSGIGHALAVGLARAGADIAVWTRNVDRSASVVEEIHALGVKAIAVQCDIADERSVDSAMDRTVAELGPLGCFVANAGIAEAAPITEMSLDTWHRVLRTNLDGGFLCGRAAARRFVAQGDGGSIIVVSSTISRYGGAGQAAYATSKTGLLGLARTMAVELARHRVRCNILIPGWTRTAMNTDLQADERFMQATTARTPARRWAEPREFHEVAAFLADPSLTFHTGNEVVVDGGYTIF</sequence>
<evidence type="ECO:0000313" key="5">
    <source>
        <dbReference type="Proteomes" id="UP000515512"/>
    </source>
</evidence>
<dbReference type="SMART" id="SM00822">
    <property type="entry name" value="PKS_KR"/>
    <property type="match status" value="1"/>
</dbReference>
<dbReference type="FunFam" id="3.40.50.720:FF:000084">
    <property type="entry name" value="Short-chain dehydrogenase reductase"/>
    <property type="match status" value="1"/>
</dbReference>
<dbReference type="KEGG" id="nhu:H0264_26410"/>
<evidence type="ECO:0000313" key="4">
    <source>
        <dbReference type="EMBL" id="QLY28844.1"/>
    </source>
</evidence>
<evidence type="ECO:0000259" key="3">
    <source>
        <dbReference type="SMART" id="SM00822"/>
    </source>
</evidence>